<evidence type="ECO:0000313" key="1">
    <source>
        <dbReference type="EMBL" id="KAH7861551.1"/>
    </source>
</evidence>
<comment type="caution">
    <text evidence="1">The sequence shown here is derived from an EMBL/GenBank/DDBJ whole genome shotgun (WGS) entry which is preliminary data.</text>
</comment>
<organism evidence="1 2">
    <name type="scientific">Vaccinium darrowii</name>
    <dbReference type="NCBI Taxonomy" id="229202"/>
    <lineage>
        <taxon>Eukaryota</taxon>
        <taxon>Viridiplantae</taxon>
        <taxon>Streptophyta</taxon>
        <taxon>Embryophyta</taxon>
        <taxon>Tracheophyta</taxon>
        <taxon>Spermatophyta</taxon>
        <taxon>Magnoliopsida</taxon>
        <taxon>eudicotyledons</taxon>
        <taxon>Gunneridae</taxon>
        <taxon>Pentapetalae</taxon>
        <taxon>asterids</taxon>
        <taxon>Ericales</taxon>
        <taxon>Ericaceae</taxon>
        <taxon>Vaccinioideae</taxon>
        <taxon>Vaccinieae</taxon>
        <taxon>Vaccinium</taxon>
    </lineage>
</organism>
<dbReference type="Proteomes" id="UP000828048">
    <property type="component" value="Chromosome 4"/>
</dbReference>
<proteinExistence type="predicted"/>
<keyword evidence="2" id="KW-1185">Reference proteome</keyword>
<evidence type="ECO:0000313" key="2">
    <source>
        <dbReference type="Proteomes" id="UP000828048"/>
    </source>
</evidence>
<accession>A0ACB7Z6P1</accession>
<reference evidence="1 2" key="1">
    <citation type="journal article" date="2021" name="Hortic Res">
        <title>High-quality reference genome and annotation aids understanding of berry development for evergreen blueberry (Vaccinium darrowii).</title>
        <authorList>
            <person name="Yu J."/>
            <person name="Hulse-Kemp A.M."/>
            <person name="Babiker E."/>
            <person name="Staton M."/>
        </authorList>
    </citation>
    <scope>NUCLEOTIDE SEQUENCE [LARGE SCALE GENOMIC DNA]</scope>
    <source>
        <strain evidence="2">cv. NJ 8807/NJ 8810</strain>
        <tissue evidence="1">Young leaf</tissue>
    </source>
</reference>
<sequence length="420" mass="48791">MKSDYESEELLSGEDTSEDEGGHAKIRKVYYKPAHRPENIRFEKGMFFSSLAQFKMAVTEYAVHGGYAIKFKKNDKERVRAVCEAHCPWVILCAKLDGQLTYQLKTVNLEHKCTRTYKNPRLSSKFLASKLVNKVKQQPNIKLTQIQEKVHGKYVLHISRSKAYRAKRVAMDQVEGSHKDQYAALWDYCHELRRSNPGTTVKLMVKGYKEGEVRGEQPGKDIQPTFQRLYICFEACKRGFQSCRPVIGIDGCHLKGPYGGILLAAVGRDPNKEYFPIAFAVVEAENKDSWSWFISLLLEDLGNERIYTWTSDQQKGLDTTLKELQPGCEHRFCCRHLYNNFRKKHPGLLIREHFWKAAYATYPRHFERIMAELKTIDSEAVQWYVSDWYKVETYKSCYAPLIYPTNDPNMWTSPQHVDIL</sequence>
<dbReference type="EMBL" id="CM037154">
    <property type="protein sequence ID" value="KAH7861551.1"/>
    <property type="molecule type" value="Genomic_DNA"/>
</dbReference>
<name>A0ACB7Z6P1_9ERIC</name>
<gene>
    <name evidence="1" type="ORF">Vadar_027631</name>
</gene>
<protein>
    <submittedName>
        <fullName evidence="1">Uncharacterized protein</fullName>
    </submittedName>
</protein>